<feature type="domain" description="Response regulatory" evidence="3">
    <location>
        <begin position="2"/>
        <end position="117"/>
    </location>
</feature>
<dbReference type="Proteomes" id="UP000501179">
    <property type="component" value="Chromosome"/>
</dbReference>
<dbReference type="InterPro" id="IPR039420">
    <property type="entry name" value="WalR-like"/>
</dbReference>
<evidence type="ECO:0000313" key="5">
    <source>
        <dbReference type="Proteomes" id="UP000501179"/>
    </source>
</evidence>
<keyword evidence="1" id="KW-0238">DNA-binding</keyword>
<dbReference type="KEGG" id="slia:HA039_02035"/>
<dbReference type="EMBL" id="CP050177">
    <property type="protein sequence ID" value="QIQ06633.1"/>
    <property type="molecule type" value="Genomic_DNA"/>
</dbReference>
<evidence type="ECO:0000313" key="4">
    <source>
        <dbReference type="EMBL" id="QIQ06633.1"/>
    </source>
</evidence>
<dbReference type="InterPro" id="IPR001789">
    <property type="entry name" value="Sig_transdc_resp-reg_receiver"/>
</dbReference>
<reference evidence="4 5" key="1">
    <citation type="submission" date="2020-03" db="EMBL/GenBank/DDBJ databases">
        <title>A novel species.</title>
        <authorList>
            <person name="Gao J."/>
        </authorList>
    </citation>
    <scope>NUCLEOTIDE SEQUENCE [LARGE SCALE GENOMIC DNA]</scope>
    <source>
        <strain evidence="4 5">QMT-12</strain>
    </source>
</reference>
<dbReference type="AlphaFoldDB" id="A0A6G9H7W9"/>
<dbReference type="PROSITE" id="PS50110">
    <property type="entry name" value="RESPONSE_REGULATORY"/>
    <property type="match status" value="1"/>
</dbReference>
<proteinExistence type="predicted"/>
<sequence length="124" mass="13455">MRVLLCDDNTLLLDVLCEVVDAEPDMRVVGTATDPGTAIELVLRHGPDVVVLDVRFPGGGHRVAREIARRAPDSRVVAFSAYGDQGSVDGMKRAGVFAYVLKGVTNREFLDALRRAGHRSDAPR</sequence>
<dbReference type="GO" id="GO:0000160">
    <property type="term" value="P:phosphorelay signal transduction system"/>
    <property type="evidence" value="ECO:0007669"/>
    <property type="project" value="InterPro"/>
</dbReference>
<dbReference type="SMART" id="SM00448">
    <property type="entry name" value="REC"/>
    <property type="match status" value="1"/>
</dbReference>
<evidence type="ECO:0000259" key="3">
    <source>
        <dbReference type="PROSITE" id="PS50110"/>
    </source>
</evidence>
<protein>
    <submittedName>
        <fullName evidence="4">Response regulator transcription factor</fullName>
    </submittedName>
</protein>
<feature type="modified residue" description="4-aspartylphosphate" evidence="2">
    <location>
        <position position="53"/>
    </location>
</feature>
<dbReference type="InterPro" id="IPR058245">
    <property type="entry name" value="NreC/VraR/RcsB-like_REC"/>
</dbReference>
<dbReference type="Gene3D" id="3.40.50.2300">
    <property type="match status" value="1"/>
</dbReference>
<dbReference type="SUPFAM" id="SSF52172">
    <property type="entry name" value="CheY-like"/>
    <property type="match status" value="1"/>
</dbReference>
<evidence type="ECO:0000256" key="2">
    <source>
        <dbReference type="PROSITE-ProRule" id="PRU00169"/>
    </source>
</evidence>
<accession>A0A6G9H7W9</accession>
<dbReference type="CDD" id="cd17535">
    <property type="entry name" value="REC_NarL-like"/>
    <property type="match status" value="1"/>
</dbReference>
<keyword evidence="5" id="KW-1185">Reference proteome</keyword>
<keyword evidence="2" id="KW-0597">Phosphoprotein</keyword>
<evidence type="ECO:0000256" key="1">
    <source>
        <dbReference type="ARBA" id="ARBA00023125"/>
    </source>
</evidence>
<dbReference type="PANTHER" id="PTHR43214">
    <property type="entry name" value="TWO-COMPONENT RESPONSE REGULATOR"/>
    <property type="match status" value="1"/>
</dbReference>
<gene>
    <name evidence="4" type="ORF">HA039_02035</name>
</gene>
<dbReference type="InterPro" id="IPR011006">
    <property type="entry name" value="CheY-like_superfamily"/>
</dbReference>
<name>A0A6G9H7W9_9ACTN</name>
<dbReference type="PANTHER" id="PTHR43214:SF42">
    <property type="entry name" value="TRANSCRIPTIONAL REGULATORY PROTEIN DESR"/>
    <property type="match status" value="1"/>
</dbReference>
<dbReference type="Pfam" id="PF00072">
    <property type="entry name" value="Response_reg"/>
    <property type="match status" value="1"/>
</dbReference>
<organism evidence="4 5">
    <name type="scientific">Streptomyces liangshanensis</name>
    <dbReference type="NCBI Taxonomy" id="2717324"/>
    <lineage>
        <taxon>Bacteria</taxon>
        <taxon>Bacillati</taxon>
        <taxon>Actinomycetota</taxon>
        <taxon>Actinomycetes</taxon>
        <taxon>Kitasatosporales</taxon>
        <taxon>Streptomycetaceae</taxon>
        <taxon>Streptomyces</taxon>
    </lineage>
</organism>
<dbReference type="GO" id="GO:0003677">
    <property type="term" value="F:DNA binding"/>
    <property type="evidence" value="ECO:0007669"/>
    <property type="project" value="UniProtKB-KW"/>
</dbReference>